<comment type="catalytic activity">
    <reaction evidence="8">
        <text>(6S)-NADHX + ATP = ADP + phosphate + NADH + H(+)</text>
        <dbReference type="Rhea" id="RHEA:19017"/>
        <dbReference type="ChEBI" id="CHEBI:15378"/>
        <dbReference type="ChEBI" id="CHEBI:30616"/>
        <dbReference type="ChEBI" id="CHEBI:43474"/>
        <dbReference type="ChEBI" id="CHEBI:57945"/>
        <dbReference type="ChEBI" id="CHEBI:64074"/>
        <dbReference type="ChEBI" id="CHEBI:456216"/>
        <dbReference type="EC" id="4.2.1.93"/>
    </reaction>
</comment>
<keyword evidence="2 8" id="KW-0547">Nucleotide-binding</keyword>
<accession>A0A448YFN5</accession>
<gene>
    <name evidence="10" type="ORF">BRENAR_LOCUS457</name>
</gene>
<dbReference type="InterPro" id="IPR000631">
    <property type="entry name" value="CARKD"/>
</dbReference>
<evidence type="ECO:0000256" key="1">
    <source>
        <dbReference type="ARBA" id="ARBA00022553"/>
    </source>
</evidence>
<feature type="binding site" evidence="8">
    <location>
        <begin position="198"/>
        <end position="204"/>
    </location>
    <ligand>
        <name>(6S)-NADPHX</name>
        <dbReference type="ChEBI" id="CHEBI:64076"/>
    </ligand>
</feature>
<organism evidence="10 11">
    <name type="scientific">Brettanomyces naardenensis</name>
    <name type="common">Yeast</name>
    <dbReference type="NCBI Taxonomy" id="13370"/>
    <lineage>
        <taxon>Eukaryota</taxon>
        <taxon>Fungi</taxon>
        <taxon>Dikarya</taxon>
        <taxon>Ascomycota</taxon>
        <taxon>Saccharomycotina</taxon>
        <taxon>Pichiomycetes</taxon>
        <taxon>Pichiales</taxon>
        <taxon>Pichiaceae</taxon>
        <taxon>Brettanomyces</taxon>
    </lineage>
</organism>
<dbReference type="EMBL" id="CAACVR010000001">
    <property type="protein sequence ID" value="VEU19721.1"/>
    <property type="molecule type" value="Genomic_DNA"/>
</dbReference>
<dbReference type="GO" id="GO:0046496">
    <property type="term" value="P:nicotinamide nucleotide metabolic process"/>
    <property type="evidence" value="ECO:0007669"/>
    <property type="project" value="UniProtKB-UniRule"/>
</dbReference>
<evidence type="ECO:0000256" key="8">
    <source>
        <dbReference type="HAMAP-Rule" id="MF_03157"/>
    </source>
</evidence>
<dbReference type="EC" id="4.2.1.93" evidence="8"/>
<feature type="binding site" evidence="8">
    <location>
        <position position="145"/>
    </location>
    <ligand>
        <name>(6S)-NADPHX</name>
        <dbReference type="ChEBI" id="CHEBI:64076"/>
    </ligand>
</feature>
<evidence type="ECO:0000256" key="6">
    <source>
        <dbReference type="ARBA" id="ARBA00023239"/>
    </source>
</evidence>
<dbReference type="STRING" id="13370.A0A448YFN5"/>
<keyword evidence="1 8" id="KW-0597">Phosphoprotein</keyword>
<comment type="similarity">
    <text evidence="8">Belongs to the NnrD/CARKD family.</text>
</comment>
<feature type="binding site" evidence="8">
    <location>
        <begin position="253"/>
        <end position="262"/>
    </location>
    <ligand>
        <name>ATP</name>
        <dbReference type="ChEBI" id="CHEBI:30616"/>
    </ligand>
</feature>
<dbReference type="Proteomes" id="UP000290900">
    <property type="component" value="Unassembled WGS sequence"/>
</dbReference>
<keyword evidence="5 8" id="KW-0520">NAD</keyword>
<keyword evidence="6 8" id="KW-0456">Lyase</keyword>
<sequence>MFKSLKSKKELIKLTKQIIPPLLPQFYKGQCGRIAIIGGCEDYTGAPFFSAHAAATLGCDLTHVVCEISAAPVIKGYSPDLMVHPYLRGTDFLNEYKLRRRGGVEVGQSLDPNDPNFETKFIKQEVMPKVNAILDRIQVVVVGPGFGRDHAMLLTLQFILEEIRARNLPVVLDADALFLVAQKPEVISGYPNAIITPNIVEYRRICDALNIHDDDNLTELRQVSDALKVTIFQKGQKDIIISGENLITNDEKGSNKRVGGQGDSLTGMISTLLAWGMSAYKNKIWPESKTSIPQFNDEEIRMLACFGGSLLTKVSARKAFAESGRAMQTSDLHKHIAESYREVFDV</sequence>
<evidence type="ECO:0000256" key="3">
    <source>
        <dbReference type="ARBA" id="ARBA00022840"/>
    </source>
</evidence>
<keyword evidence="3 8" id="KW-0067">ATP-binding</keyword>
<dbReference type="PANTHER" id="PTHR12592">
    <property type="entry name" value="ATP-DEPENDENT (S)-NAD(P)H-HYDRATE DEHYDRATASE FAMILY MEMBER"/>
    <property type="match status" value="1"/>
</dbReference>
<evidence type="ECO:0000259" key="9">
    <source>
        <dbReference type="PROSITE" id="PS51383"/>
    </source>
</evidence>
<name>A0A448YFN5_BRENA</name>
<comment type="function">
    <text evidence="8">Catalyzes the dehydration of the S-form of NAD(P)HX at the expense of ATP, which is converted to ADP. Together with NAD(P)HX epimerase, which catalyzes the epimerization of the S- and R-forms, the enzyme allows the repair of both epimers of NAD(P)HX, a damaged form of NAD(P)H that is a result of enzymatic or heat-dependent hydration.</text>
</comment>
<dbReference type="SUPFAM" id="SSF53613">
    <property type="entry name" value="Ribokinase-like"/>
    <property type="match status" value="1"/>
</dbReference>
<dbReference type="GO" id="GO:0005524">
    <property type="term" value="F:ATP binding"/>
    <property type="evidence" value="ECO:0007669"/>
    <property type="project" value="UniProtKB-KW"/>
</dbReference>
<reference evidence="10 11" key="1">
    <citation type="submission" date="2018-12" db="EMBL/GenBank/DDBJ databases">
        <authorList>
            <person name="Tiukova I."/>
            <person name="Dainat J."/>
        </authorList>
    </citation>
    <scope>NUCLEOTIDE SEQUENCE [LARGE SCALE GENOMIC DNA]</scope>
</reference>
<dbReference type="InParanoid" id="A0A448YFN5"/>
<dbReference type="GO" id="GO:0110051">
    <property type="term" value="P:metabolite repair"/>
    <property type="evidence" value="ECO:0007669"/>
    <property type="project" value="TreeGrafter"/>
</dbReference>
<protein>
    <recommendedName>
        <fullName evidence="8">ATP-dependent (S)-NAD(P)H-hydrate dehydratase</fullName>
        <ecNumber evidence="8">4.2.1.93</ecNumber>
    </recommendedName>
    <alternativeName>
        <fullName evidence="8">ATP-dependent NAD(P)HX dehydratase</fullName>
    </alternativeName>
</protein>
<dbReference type="Pfam" id="PF01256">
    <property type="entry name" value="Carb_kinase"/>
    <property type="match status" value="1"/>
</dbReference>
<dbReference type="HAMAP" id="MF_01965">
    <property type="entry name" value="NADHX_dehydratase"/>
    <property type="match status" value="1"/>
</dbReference>
<dbReference type="PROSITE" id="PS51383">
    <property type="entry name" value="YJEF_C_3"/>
    <property type="match status" value="1"/>
</dbReference>
<dbReference type="Gene3D" id="3.40.1190.20">
    <property type="match status" value="1"/>
</dbReference>
<keyword evidence="8" id="KW-0963">Cytoplasm</keyword>
<dbReference type="FunCoup" id="A0A448YFN5">
    <property type="interactions" value="178"/>
</dbReference>
<dbReference type="GO" id="GO:0005737">
    <property type="term" value="C:cytoplasm"/>
    <property type="evidence" value="ECO:0007669"/>
    <property type="project" value="UniProtKB-SubCell"/>
</dbReference>
<evidence type="ECO:0000313" key="11">
    <source>
        <dbReference type="Proteomes" id="UP000290900"/>
    </source>
</evidence>
<keyword evidence="11" id="KW-1185">Reference proteome</keyword>
<dbReference type="CDD" id="cd01171">
    <property type="entry name" value="YXKO-related"/>
    <property type="match status" value="1"/>
</dbReference>
<dbReference type="AlphaFoldDB" id="A0A448YFN5"/>
<comment type="cofactor">
    <cofactor evidence="8">
        <name>Mg(2+)</name>
        <dbReference type="ChEBI" id="CHEBI:18420"/>
    </cofactor>
</comment>
<dbReference type="OrthoDB" id="8110916at2759"/>
<evidence type="ECO:0000256" key="2">
    <source>
        <dbReference type="ARBA" id="ARBA00022741"/>
    </source>
</evidence>
<evidence type="ECO:0000256" key="5">
    <source>
        <dbReference type="ARBA" id="ARBA00023027"/>
    </source>
</evidence>
<comment type="subcellular location">
    <subcellularLocation>
        <location evidence="8">Cytoplasm</location>
    </subcellularLocation>
</comment>
<dbReference type="NCBIfam" id="TIGR00196">
    <property type="entry name" value="yjeF_cterm"/>
    <property type="match status" value="1"/>
</dbReference>
<evidence type="ECO:0000256" key="7">
    <source>
        <dbReference type="ARBA" id="ARBA00047472"/>
    </source>
</evidence>
<evidence type="ECO:0000256" key="4">
    <source>
        <dbReference type="ARBA" id="ARBA00022857"/>
    </source>
</evidence>
<dbReference type="FunFam" id="3.40.1190.20:FF:000023">
    <property type="entry name" value="ATP-dependent (S)-NAD(P)H-hydrate dehydratase"/>
    <property type="match status" value="1"/>
</dbReference>
<comment type="catalytic activity">
    <reaction evidence="7 8">
        <text>(6S)-NADPHX + ATP = ADP + phosphate + NADPH + H(+)</text>
        <dbReference type="Rhea" id="RHEA:32231"/>
        <dbReference type="ChEBI" id="CHEBI:15378"/>
        <dbReference type="ChEBI" id="CHEBI:30616"/>
        <dbReference type="ChEBI" id="CHEBI:43474"/>
        <dbReference type="ChEBI" id="CHEBI:57783"/>
        <dbReference type="ChEBI" id="CHEBI:64076"/>
        <dbReference type="ChEBI" id="CHEBI:456216"/>
        <dbReference type="EC" id="4.2.1.93"/>
    </reaction>
</comment>
<proteinExistence type="inferred from homology"/>
<keyword evidence="4" id="KW-0521">NADP</keyword>
<feature type="binding site" evidence="8">
    <location>
        <position position="263"/>
    </location>
    <ligand>
        <name>(6S)-NADPHX</name>
        <dbReference type="ChEBI" id="CHEBI:64076"/>
    </ligand>
</feature>
<dbReference type="InterPro" id="IPR029056">
    <property type="entry name" value="Ribokinase-like"/>
</dbReference>
<feature type="binding site" evidence="8">
    <location>
        <begin position="234"/>
        <end position="238"/>
    </location>
    <ligand>
        <name>ATP</name>
        <dbReference type="ChEBI" id="CHEBI:30616"/>
    </ligand>
</feature>
<dbReference type="PANTHER" id="PTHR12592:SF0">
    <property type="entry name" value="ATP-DEPENDENT (S)-NAD(P)H-HYDRATE DEHYDRATASE"/>
    <property type="match status" value="1"/>
</dbReference>
<feature type="domain" description="YjeF C-terminal" evidence="9">
    <location>
        <begin position="11"/>
        <end position="343"/>
    </location>
</feature>
<dbReference type="GO" id="GO:0047453">
    <property type="term" value="F:ATP-dependent NAD(P)H-hydrate dehydratase activity"/>
    <property type="evidence" value="ECO:0007669"/>
    <property type="project" value="UniProtKB-UniRule"/>
</dbReference>
<evidence type="ECO:0000313" key="10">
    <source>
        <dbReference type="EMBL" id="VEU19721.1"/>
    </source>
</evidence>